<sequence>MPTNSRPEQEQQQQQQQQQAVAAARTLQGLLRGARMVHMLQHPSPAVPTEQQEQLLSICSLNLDQLHQALKGVCGSATAGQQLSSVLQLDAADNAAALIAWALQRPTQLHLEALITENSVHADTVAGVLFLTHKAFLGHLAVLQSLEGSGAALALEVTEQLHRSGLLERLPATLGQCAEQLQQPAAQPDAVKLFSLLNELVAWLMPMWRIALAATFSSQSSDSAAAAASTEAAAAAAATAAAAAAATAAAAAAATAAAAAAAAPTLLRAVLPLLQQLQRCGSALPKAGEAAGIGSSDIADALECFQQWQATASEFLYCLYSLHDQYSQAMSQEVLLLVKRNVSDPASLQLLIQQLAAYTASLHEQHRVHLQLLQLLQQQQQQELQCPPSHSNSSSSSSPPHHRPETVQSSKQQLRADLLPIPAFHQHQDMLQMLPGGQAYLETATVLDFDRPIHAAVEDDLGKTSELAGVLVFAVDCAQQQLPLGSEAPVLSAAVLMLVLELQLLAAWALQQLQRWQQQQQQHLQSSGQQLLAPAAALDPVTADVLLNTNGLLMRLLKGALQASGSTLPPELLQQHGLQLLRALAAPVQQLLLSSSREAVLRRVAAGGRYFDWQLFALRAAAAGMQPIDLHGNPGPCGLGQLTVLAAAHPGAYTALIDCCLRSPIMAAEDMLAAAQLLQPAVNALLHCQAAFSNTAAVASLASALTSFSKRAVQFTRAAKELAAAAATEAGGSNASVAASFPAVAMLLADSEAACAVLNAAVTVSSSASSSSQAAASVAFLAVLQARSLLQLADAMQAAGPQLLFTSLSANVTYSFAWALGGDKLWALPVPLQGDKTQHTVGGQWRFWQLVVLRAFRRLLTAWWLLGVLPAAAAAVAAAAAPQLAASAAATAWPTTFSCQSQGTLCSSSSSSSSSSNSQAKWRHVLQLPVINAQWAAAAAAFDAKWHSYNWDALEQQLFSPCASEVTGRGSSAAVPGCAAAVQGADSRSTPYCGLQQPQLQQPGWCERGSGVLQGLRGLRVPLLQRGVPEGRLEEAHAGMQMHGCCRHDMRQPAKTMGQQQQQFWQQDEHQEQDEPAAEGSHLSLRQQDEHYLEQYELHAASETEEQQQAYIKQPAAAQQPVQQRQRQIQQPQQQPQQHSPDTSQTVVQLQQELMQQAKLREELEDMLLRYERQLKQSEGARMAAEQAARSATAAADEARQLLASSGRQAKQRSTHLAVEAEAVQQERAALEEMRANFEAQLQLARAEVAKAQAAMSNTEERVRATEAAERAALIAEYESRTAALLAEVERLRHELAHRTTAMAAEMDRWKQQASLTAAAAVEAKDEVLARKRELDATKDRMDSLVERLYGHREANISLSGAIGAAAGYQQAATESFLQQQAALASYASLSGGSLSGVPGMGAALNPAMALYNSTGRSSAAFPPSPSALMNSSQLALQQLAAASGKRHAADSSKSKRASSHALVPTSQQQRKAAAQQQVSPQQQHGYGAQQLNPAEFFQSYSGAAAAGAIPGTNWPQMLSPPAGGFSKIPHYSAAPGSLLPPVDAKATASNSMGWQLRKPPALQLQQQQQSPQGRLASKGSSSAAPSGSYAQLHQQQHGKGPGADAAARRKQQRERDKPKKPDRFAEGAKNAAMITAMASRW</sequence>
<feature type="coiled-coil region" evidence="1">
    <location>
        <begin position="1147"/>
        <end position="1188"/>
    </location>
</feature>
<feature type="compositionally biased region" description="Basic and acidic residues" evidence="2">
    <location>
        <begin position="1614"/>
        <end position="1627"/>
    </location>
</feature>
<feature type="region of interest" description="Disordered" evidence="2">
    <location>
        <begin position="1441"/>
        <end position="1487"/>
    </location>
</feature>
<evidence type="ECO:0000313" key="3">
    <source>
        <dbReference type="EMBL" id="SZX76745.1"/>
    </source>
</evidence>
<feature type="region of interest" description="Disordered" evidence="2">
    <location>
        <begin position="1052"/>
        <end position="1083"/>
    </location>
</feature>
<feature type="compositionally biased region" description="Low complexity" evidence="2">
    <location>
        <begin position="383"/>
        <end position="399"/>
    </location>
</feature>
<evidence type="ECO:0000256" key="2">
    <source>
        <dbReference type="SAM" id="MobiDB-lite"/>
    </source>
</evidence>
<dbReference type="Proteomes" id="UP000256970">
    <property type="component" value="Unassembled WGS sequence"/>
</dbReference>
<feature type="coiled-coil region" evidence="1">
    <location>
        <begin position="1217"/>
        <end position="1295"/>
    </location>
</feature>
<protein>
    <submittedName>
        <fullName evidence="3">Uncharacterized protein</fullName>
    </submittedName>
</protein>
<name>A0A383WGX3_TETOB</name>
<evidence type="ECO:0000256" key="1">
    <source>
        <dbReference type="SAM" id="Coils"/>
    </source>
</evidence>
<keyword evidence="1" id="KW-0175">Coiled coil</keyword>
<feature type="region of interest" description="Disordered" evidence="2">
    <location>
        <begin position="1103"/>
        <end position="1147"/>
    </location>
</feature>
<evidence type="ECO:0000313" key="4">
    <source>
        <dbReference type="Proteomes" id="UP000256970"/>
    </source>
</evidence>
<feature type="region of interest" description="Disordered" evidence="2">
    <location>
        <begin position="383"/>
        <end position="411"/>
    </location>
</feature>
<dbReference type="PANTHER" id="PTHR24330">
    <property type="entry name" value="HOMEOBOX PROTEIN BARH-LIKE"/>
    <property type="match status" value="1"/>
</dbReference>
<gene>
    <name evidence="3" type="ORF">BQ4739_LOCUS17117</name>
</gene>
<feature type="compositionally biased region" description="Low complexity" evidence="2">
    <location>
        <begin position="1468"/>
        <end position="1484"/>
    </location>
</feature>
<feature type="compositionally biased region" description="Low complexity" evidence="2">
    <location>
        <begin position="1561"/>
        <end position="1591"/>
    </location>
</feature>
<dbReference type="PANTHER" id="PTHR24330:SF19">
    <property type="entry name" value="MEDIATOR OF RNA POLYMERASE II TRANSCRIPTION SUBUNIT 29"/>
    <property type="match status" value="1"/>
</dbReference>
<dbReference type="InterPro" id="IPR052145">
    <property type="entry name" value="Mediator/Homeobox_domain"/>
</dbReference>
<accession>A0A383WGX3</accession>
<proteinExistence type="predicted"/>
<keyword evidence="4" id="KW-1185">Reference proteome</keyword>
<organism evidence="3 4">
    <name type="scientific">Tetradesmus obliquus</name>
    <name type="common">Green alga</name>
    <name type="synonym">Acutodesmus obliquus</name>
    <dbReference type="NCBI Taxonomy" id="3088"/>
    <lineage>
        <taxon>Eukaryota</taxon>
        <taxon>Viridiplantae</taxon>
        <taxon>Chlorophyta</taxon>
        <taxon>core chlorophytes</taxon>
        <taxon>Chlorophyceae</taxon>
        <taxon>CS clade</taxon>
        <taxon>Sphaeropleales</taxon>
        <taxon>Scenedesmaceae</taxon>
        <taxon>Tetradesmus</taxon>
    </lineage>
</organism>
<dbReference type="EMBL" id="FNXT01001265">
    <property type="protein sequence ID" value="SZX76745.1"/>
    <property type="molecule type" value="Genomic_DNA"/>
</dbReference>
<reference evidence="3 4" key="1">
    <citation type="submission" date="2016-10" db="EMBL/GenBank/DDBJ databases">
        <authorList>
            <person name="Cai Z."/>
        </authorList>
    </citation>
    <scope>NUCLEOTIDE SEQUENCE [LARGE SCALE GENOMIC DNA]</scope>
</reference>
<feature type="compositionally biased region" description="Low complexity" evidence="2">
    <location>
        <begin position="1114"/>
        <end position="1138"/>
    </location>
</feature>
<feature type="region of interest" description="Disordered" evidence="2">
    <location>
        <begin position="1561"/>
        <end position="1642"/>
    </location>
</feature>